<dbReference type="SUPFAM" id="SSF53448">
    <property type="entry name" value="Nucleotide-diphospho-sugar transferases"/>
    <property type="match status" value="1"/>
</dbReference>
<dbReference type="GO" id="GO:0005976">
    <property type="term" value="P:polysaccharide metabolic process"/>
    <property type="evidence" value="ECO:0007669"/>
    <property type="project" value="InterPro"/>
</dbReference>
<dbReference type="PANTHER" id="PTHR46390">
    <property type="entry name" value="MANNOSE-1-PHOSPHATE GUANYLYLTRANSFERASE"/>
    <property type="match status" value="1"/>
</dbReference>
<dbReference type="Gene3D" id="3.90.550.10">
    <property type="entry name" value="Spore Coat Polysaccharide Biosynthesis Protein SpsA, Chain A"/>
    <property type="match status" value="1"/>
</dbReference>
<feature type="domain" description="Mannose-6-phosphate isomerase type II C-terminal" evidence="2">
    <location>
        <begin position="344"/>
        <end position="440"/>
    </location>
</feature>
<dbReference type="GO" id="GO:0004475">
    <property type="term" value="F:mannose-1-phosphate guanylyltransferase (GTP) activity"/>
    <property type="evidence" value="ECO:0007669"/>
    <property type="project" value="TreeGrafter"/>
</dbReference>
<name>A0A172THH2_9BACL</name>
<dbReference type="AlphaFoldDB" id="A0A172THH2"/>
<dbReference type="InterPro" id="IPR011051">
    <property type="entry name" value="RmlC_Cupin_sf"/>
</dbReference>
<organism evidence="3 4">
    <name type="scientific">Paenibacillus swuensis</name>
    <dbReference type="NCBI Taxonomy" id="1178515"/>
    <lineage>
        <taxon>Bacteria</taxon>
        <taxon>Bacillati</taxon>
        <taxon>Bacillota</taxon>
        <taxon>Bacilli</taxon>
        <taxon>Bacillales</taxon>
        <taxon>Paenibacillaceae</taxon>
        <taxon>Paenibacillus</taxon>
    </lineage>
</organism>
<dbReference type="InterPro" id="IPR014710">
    <property type="entry name" value="RmlC-like_jellyroll"/>
</dbReference>
<dbReference type="SUPFAM" id="SSF51182">
    <property type="entry name" value="RmlC-like cupins"/>
    <property type="match status" value="1"/>
</dbReference>
<dbReference type="KEGG" id="pswu:SY83_08065"/>
<dbReference type="InterPro" id="IPR029044">
    <property type="entry name" value="Nucleotide-diphossugar_trans"/>
</dbReference>
<dbReference type="PATRIC" id="fig|1178515.4.peg.1602"/>
<dbReference type="InterPro" id="IPR051161">
    <property type="entry name" value="Mannose-6P_isomerase_type2"/>
</dbReference>
<accession>A0A172THH2</accession>
<dbReference type="Proteomes" id="UP000076927">
    <property type="component" value="Chromosome"/>
</dbReference>
<evidence type="ECO:0000313" key="4">
    <source>
        <dbReference type="Proteomes" id="UP000076927"/>
    </source>
</evidence>
<dbReference type="PANTHER" id="PTHR46390:SF1">
    <property type="entry name" value="MANNOSE-1-PHOSPHATE GUANYLYLTRANSFERASE"/>
    <property type="match status" value="1"/>
</dbReference>
<evidence type="ECO:0000313" key="3">
    <source>
        <dbReference type="EMBL" id="ANE46233.1"/>
    </source>
</evidence>
<dbReference type="InterPro" id="IPR001538">
    <property type="entry name" value="Man6P_isomerase-2_C"/>
</dbReference>
<dbReference type="EMBL" id="CP011388">
    <property type="protein sequence ID" value="ANE46233.1"/>
    <property type="molecule type" value="Genomic_DNA"/>
</dbReference>
<dbReference type="OrthoDB" id="9806359at2"/>
<reference evidence="3 4" key="1">
    <citation type="submission" date="2015-01" db="EMBL/GenBank/DDBJ databases">
        <title>Paenibacillus swuensis/DY6/whole genome sequencing.</title>
        <authorList>
            <person name="Kim M.K."/>
            <person name="Srinivasan S."/>
            <person name="Lee J.-J."/>
        </authorList>
    </citation>
    <scope>NUCLEOTIDE SEQUENCE [LARGE SCALE GENOMIC DNA]</scope>
    <source>
        <strain evidence="3 4">DY6</strain>
    </source>
</reference>
<proteinExistence type="predicted"/>
<dbReference type="Pfam" id="PF00483">
    <property type="entry name" value="NTP_transferase"/>
    <property type="match status" value="1"/>
</dbReference>
<evidence type="ECO:0000259" key="1">
    <source>
        <dbReference type="Pfam" id="PF00483"/>
    </source>
</evidence>
<evidence type="ECO:0000259" key="2">
    <source>
        <dbReference type="Pfam" id="PF01050"/>
    </source>
</evidence>
<dbReference type="Gene3D" id="2.60.120.10">
    <property type="entry name" value="Jelly Rolls"/>
    <property type="match status" value="1"/>
</dbReference>
<dbReference type="Pfam" id="PF01050">
    <property type="entry name" value="MannoseP_isomer"/>
    <property type="match status" value="1"/>
</dbReference>
<protein>
    <recommendedName>
        <fullName evidence="5">Mannose-1-phosphate guanylyltransferase</fullName>
    </recommendedName>
</protein>
<feature type="domain" description="Nucleotidyl transferase" evidence="1">
    <location>
        <begin position="3"/>
        <end position="270"/>
    </location>
</feature>
<gene>
    <name evidence="3" type="ORF">SY83_08065</name>
</gene>
<keyword evidence="4" id="KW-1185">Reference proteome</keyword>
<dbReference type="GO" id="GO:0009298">
    <property type="term" value="P:GDP-mannose biosynthetic process"/>
    <property type="evidence" value="ECO:0007669"/>
    <property type="project" value="TreeGrafter"/>
</dbReference>
<evidence type="ECO:0008006" key="5">
    <source>
        <dbReference type="Google" id="ProtNLM"/>
    </source>
</evidence>
<sequence>MRVVLLCGGSGKRLWPLSNDVRSKIYLKQLTAPDGQPESMIQRVCRQLEASGLLSSTIIVTHASQVEITRNHIGYSVPILAEPMKKGTFTAVALVAAFIHAQLGLRSDEVLIVLPADVFAEDGYFIALSKLPKVLDATKADLAFLGTVPSQPSEQFGYIVPKVGSDIRSGDVLQVDRFVEKPEEEHAMGLVRQGALWNCGVFAFQLGFMLDKMKAAGFPWKFEDMLLQYPGLTELSFDKEIAEKSGNAVVVPYCGAWTDLGQWGTLTELFDRQVSGFGTVSPDSVNTHLVNELSVPVHVINISNAIIAAGPDGILVADKESSARIKEELLRAPLPVAMYEEWSWGESTVLDFTLTGSLETITRKLNVRPGEVIGKQVYATSDLVWVVLTGRGEVSSGKLIRELAPGESVQIPRGVDHSIRVVGNEELMLLEVRTGQVLGKSGKV</sequence>
<dbReference type="RefSeq" id="WP_068605768.1">
    <property type="nucleotide sequence ID" value="NZ_CP011388.1"/>
</dbReference>
<dbReference type="STRING" id="1178515.SY83_08065"/>
<dbReference type="InterPro" id="IPR005835">
    <property type="entry name" value="NTP_transferase_dom"/>
</dbReference>